<dbReference type="AlphaFoldDB" id="A0AAD7WB72"/>
<sequence length="86" mass="9800">MPHPLAACGRGPGLSLRTDGFSFPPMAVSQQDSFSGFAHDVGPCRRRRERDYARRRRWKRERRRAQAPHSSACQPPNGRLLDKEKA</sequence>
<evidence type="ECO:0000313" key="3">
    <source>
        <dbReference type="Proteomes" id="UP001221898"/>
    </source>
</evidence>
<proteinExistence type="predicted"/>
<dbReference type="Proteomes" id="UP001221898">
    <property type="component" value="Unassembled WGS sequence"/>
</dbReference>
<protein>
    <submittedName>
        <fullName evidence="2">Uncharacterized protein</fullName>
    </submittedName>
</protein>
<comment type="caution">
    <text evidence="2">The sequence shown here is derived from an EMBL/GenBank/DDBJ whole genome shotgun (WGS) entry which is preliminary data.</text>
</comment>
<keyword evidence="3" id="KW-1185">Reference proteome</keyword>
<reference evidence="2" key="1">
    <citation type="journal article" date="2023" name="Science">
        <title>Genome structures resolve the early diversification of teleost fishes.</title>
        <authorList>
            <person name="Parey E."/>
            <person name="Louis A."/>
            <person name="Montfort J."/>
            <person name="Bouchez O."/>
            <person name="Roques C."/>
            <person name="Iampietro C."/>
            <person name="Lluch J."/>
            <person name="Castinel A."/>
            <person name="Donnadieu C."/>
            <person name="Desvignes T."/>
            <person name="Floi Bucao C."/>
            <person name="Jouanno E."/>
            <person name="Wen M."/>
            <person name="Mejri S."/>
            <person name="Dirks R."/>
            <person name="Jansen H."/>
            <person name="Henkel C."/>
            <person name="Chen W.J."/>
            <person name="Zahm M."/>
            <person name="Cabau C."/>
            <person name="Klopp C."/>
            <person name="Thompson A.W."/>
            <person name="Robinson-Rechavi M."/>
            <person name="Braasch I."/>
            <person name="Lecointre G."/>
            <person name="Bobe J."/>
            <person name="Postlethwait J.H."/>
            <person name="Berthelot C."/>
            <person name="Roest Crollius H."/>
            <person name="Guiguen Y."/>
        </authorList>
    </citation>
    <scope>NUCLEOTIDE SEQUENCE</scope>
    <source>
        <strain evidence="2">NC1722</strain>
    </source>
</reference>
<evidence type="ECO:0000313" key="2">
    <source>
        <dbReference type="EMBL" id="KAJ8390701.1"/>
    </source>
</evidence>
<feature type="compositionally biased region" description="Basic residues" evidence="1">
    <location>
        <begin position="51"/>
        <end position="66"/>
    </location>
</feature>
<evidence type="ECO:0000256" key="1">
    <source>
        <dbReference type="SAM" id="MobiDB-lite"/>
    </source>
</evidence>
<gene>
    <name evidence="2" type="ORF">AAFF_G00100810</name>
</gene>
<name>A0AAD7WB72_9TELE</name>
<accession>A0AAD7WB72</accession>
<feature type="region of interest" description="Disordered" evidence="1">
    <location>
        <begin position="51"/>
        <end position="86"/>
    </location>
</feature>
<dbReference type="EMBL" id="JAINUG010000166">
    <property type="protein sequence ID" value="KAJ8390701.1"/>
    <property type="molecule type" value="Genomic_DNA"/>
</dbReference>
<organism evidence="2 3">
    <name type="scientific">Aldrovandia affinis</name>
    <dbReference type="NCBI Taxonomy" id="143900"/>
    <lineage>
        <taxon>Eukaryota</taxon>
        <taxon>Metazoa</taxon>
        <taxon>Chordata</taxon>
        <taxon>Craniata</taxon>
        <taxon>Vertebrata</taxon>
        <taxon>Euteleostomi</taxon>
        <taxon>Actinopterygii</taxon>
        <taxon>Neopterygii</taxon>
        <taxon>Teleostei</taxon>
        <taxon>Notacanthiformes</taxon>
        <taxon>Halosauridae</taxon>
        <taxon>Aldrovandia</taxon>
    </lineage>
</organism>